<organism evidence="1 2">
    <name type="scientific">Aliikangiella maris</name>
    <dbReference type="NCBI Taxonomy" id="3162458"/>
    <lineage>
        <taxon>Bacteria</taxon>
        <taxon>Pseudomonadati</taxon>
        <taxon>Pseudomonadota</taxon>
        <taxon>Gammaproteobacteria</taxon>
        <taxon>Oceanospirillales</taxon>
        <taxon>Pleioneaceae</taxon>
        <taxon>Aliikangiella</taxon>
    </lineage>
</organism>
<sequence>MKNLVFALAITFVPALVNASPPLKGKVTELWINDSSNTNIAFVSVQIKRALF</sequence>
<comment type="caution">
    <text evidence="1">The sequence shown here is derived from an EMBL/GenBank/DDBJ whole genome shotgun (WGS) entry which is preliminary data.</text>
</comment>
<dbReference type="Proteomes" id="UP001548189">
    <property type="component" value="Unassembled WGS sequence"/>
</dbReference>
<name>A0ABV2BYN4_9GAMM</name>
<reference evidence="1 2" key="1">
    <citation type="submission" date="2024-06" db="EMBL/GenBank/DDBJ databases">
        <authorList>
            <person name="Li F."/>
        </authorList>
    </citation>
    <scope>NUCLEOTIDE SEQUENCE [LARGE SCALE GENOMIC DNA]</scope>
    <source>
        <strain evidence="1 2">GXAS 311</strain>
    </source>
</reference>
<dbReference type="EMBL" id="JBEVCJ010000033">
    <property type="protein sequence ID" value="MET1257042.1"/>
    <property type="molecule type" value="Genomic_DNA"/>
</dbReference>
<accession>A0ABV2BYN4</accession>
<keyword evidence="2" id="KW-1185">Reference proteome</keyword>
<proteinExistence type="predicted"/>
<gene>
    <name evidence="1" type="ORF">ABVT43_18005</name>
</gene>
<protein>
    <submittedName>
        <fullName evidence="1">Uncharacterized protein</fullName>
    </submittedName>
</protein>
<evidence type="ECO:0000313" key="1">
    <source>
        <dbReference type="EMBL" id="MET1257042.1"/>
    </source>
</evidence>
<evidence type="ECO:0000313" key="2">
    <source>
        <dbReference type="Proteomes" id="UP001548189"/>
    </source>
</evidence>